<dbReference type="Proteomes" id="UP000184499">
    <property type="component" value="Unassembled WGS sequence"/>
</dbReference>
<feature type="region of interest" description="Disordered" evidence="1">
    <location>
        <begin position="434"/>
        <end position="462"/>
    </location>
</feature>
<keyword evidence="3" id="KW-1185">Reference proteome</keyword>
<dbReference type="OrthoDB" id="4630416at2759"/>
<organism evidence="2 3">
    <name type="scientific">Aspergillus brasiliensis (strain CBS 101740 / IMI 381727 / IBT 21946)</name>
    <dbReference type="NCBI Taxonomy" id="767769"/>
    <lineage>
        <taxon>Eukaryota</taxon>
        <taxon>Fungi</taxon>
        <taxon>Dikarya</taxon>
        <taxon>Ascomycota</taxon>
        <taxon>Pezizomycotina</taxon>
        <taxon>Eurotiomycetes</taxon>
        <taxon>Eurotiomycetidae</taxon>
        <taxon>Eurotiales</taxon>
        <taxon>Aspergillaceae</taxon>
        <taxon>Aspergillus</taxon>
        <taxon>Aspergillus subgen. Circumdati</taxon>
    </lineage>
</organism>
<proteinExistence type="predicted"/>
<dbReference type="RefSeq" id="XP_067485064.1">
    <property type="nucleotide sequence ID" value="XM_067619603.1"/>
</dbReference>
<sequence length="590" mass="66594">MDAAFPKRPAFVRYGPYTYDDYGVTVSNIPRASSQTLATLFPRDPVTAPSRRPVKRWIIAQLQHFGIPYEPADTVGQLLTLLEKEYREGHCSYDSPSVLQLDKTLYDMYTTMQEAYHEQKAQWRLRKFARQVTPSDEALFDPSLFMAKYFLTKENGVPDKSKQTEALVLHNVYNQQFVSNALSIPGLNFHISHPATVIGWADTFEKGLDAGFASLADNHIQAYVPTFEANFDFRRFLTKYFLSKDYPFEMCVPAPGRTPEPVQLMPQLYFDVREKLRKAVATINGLLIATTPGRGGTWTLITWSEHANKLTGVVSKIHAAGVSEKMVDDALHSLVWQSKLNRHNLFKQCMMPISTTSTGTPPLRLNHLQGQYIIRCNAIDPFGYEDFNLDVNAPRRNDPAARATFSLGKLQGAMILALDCDKVDQMRQVLSKKGIPITTRSSSSGGAQKQTTPESGNDDEPDYLTVHRFKNNDAKWRVYLQYAGTCNGLNQVDDHNEQVGYIDFNAVPEGSEKDDVGYGVAYGRGYIVGPKYMTSRKSDKGEMLEIEVFKWTGDTVRVACEWNAFNFWGGFEARFRVGERAMAMSKGYEL</sequence>
<dbReference type="STRING" id="767769.A0A1L9V1L1"/>
<feature type="compositionally biased region" description="Polar residues" evidence="1">
    <location>
        <begin position="438"/>
        <end position="455"/>
    </location>
</feature>
<evidence type="ECO:0000313" key="2">
    <source>
        <dbReference type="EMBL" id="OJJ77817.1"/>
    </source>
</evidence>
<evidence type="ECO:0000313" key="3">
    <source>
        <dbReference type="Proteomes" id="UP000184499"/>
    </source>
</evidence>
<name>A0A1L9V1L1_ASPBC</name>
<evidence type="ECO:0000256" key="1">
    <source>
        <dbReference type="SAM" id="MobiDB-lite"/>
    </source>
</evidence>
<dbReference type="VEuPathDB" id="FungiDB:ASPBRDRAFT_167034"/>
<accession>A0A1L9V1L1</accession>
<reference evidence="3" key="1">
    <citation type="journal article" date="2017" name="Genome Biol.">
        <title>Comparative genomics reveals high biological diversity and specific adaptations in the industrially and medically important fungal genus Aspergillus.</title>
        <authorList>
            <person name="de Vries R.P."/>
            <person name="Riley R."/>
            <person name="Wiebenga A."/>
            <person name="Aguilar-Osorio G."/>
            <person name="Amillis S."/>
            <person name="Uchima C.A."/>
            <person name="Anderluh G."/>
            <person name="Asadollahi M."/>
            <person name="Askin M."/>
            <person name="Barry K."/>
            <person name="Battaglia E."/>
            <person name="Bayram O."/>
            <person name="Benocci T."/>
            <person name="Braus-Stromeyer S.A."/>
            <person name="Caldana C."/>
            <person name="Canovas D."/>
            <person name="Cerqueira G.C."/>
            <person name="Chen F."/>
            <person name="Chen W."/>
            <person name="Choi C."/>
            <person name="Clum A."/>
            <person name="Dos Santos R.A."/>
            <person name="Damasio A.R."/>
            <person name="Diallinas G."/>
            <person name="Emri T."/>
            <person name="Fekete E."/>
            <person name="Flipphi M."/>
            <person name="Freyberg S."/>
            <person name="Gallo A."/>
            <person name="Gournas C."/>
            <person name="Habgood R."/>
            <person name="Hainaut M."/>
            <person name="Harispe M.L."/>
            <person name="Henrissat B."/>
            <person name="Hilden K.S."/>
            <person name="Hope R."/>
            <person name="Hossain A."/>
            <person name="Karabika E."/>
            <person name="Karaffa L."/>
            <person name="Karanyi Z."/>
            <person name="Krasevec N."/>
            <person name="Kuo A."/>
            <person name="Kusch H."/>
            <person name="LaButti K."/>
            <person name="Lagendijk E.L."/>
            <person name="Lapidus A."/>
            <person name="Levasseur A."/>
            <person name="Lindquist E."/>
            <person name="Lipzen A."/>
            <person name="Logrieco A.F."/>
            <person name="MacCabe A."/>
            <person name="Maekelae M.R."/>
            <person name="Malavazi I."/>
            <person name="Melin P."/>
            <person name="Meyer V."/>
            <person name="Mielnichuk N."/>
            <person name="Miskei M."/>
            <person name="Molnar A.P."/>
            <person name="Mule G."/>
            <person name="Ngan C.Y."/>
            <person name="Orejas M."/>
            <person name="Orosz E."/>
            <person name="Ouedraogo J.P."/>
            <person name="Overkamp K.M."/>
            <person name="Park H.-S."/>
            <person name="Perrone G."/>
            <person name="Piumi F."/>
            <person name="Punt P.J."/>
            <person name="Ram A.F."/>
            <person name="Ramon A."/>
            <person name="Rauscher S."/>
            <person name="Record E."/>
            <person name="Riano-Pachon D.M."/>
            <person name="Robert V."/>
            <person name="Roehrig J."/>
            <person name="Ruller R."/>
            <person name="Salamov A."/>
            <person name="Salih N.S."/>
            <person name="Samson R.A."/>
            <person name="Sandor E."/>
            <person name="Sanguinetti M."/>
            <person name="Schuetze T."/>
            <person name="Sepcic K."/>
            <person name="Shelest E."/>
            <person name="Sherlock G."/>
            <person name="Sophianopoulou V."/>
            <person name="Squina F.M."/>
            <person name="Sun H."/>
            <person name="Susca A."/>
            <person name="Todd R.B."/>
            <person name="Tsang A."/>
            <person name="Unkles S.E."/>
            <person name="van de Wiele N."/>
            <person name="van Rossen-Uffink D."/>
            <person name="Oliveira J.V."/>
            <person name="Vesth T.C."/>
            <person name="Visser J."/>
            <person name="Yu J.-H."/>
            <person name="Zhou M."/>
            <person name="Andersen M.R."/>
            <person name="Archer D.B."/>
            <person name="Baker S.E."/>
            <person name="Benoit I."/>
            <person name="Brakhage A.A."/>
            <person name="Braus G.H."/>
            <person name="Fischer R."/>
            <person name="Frisvad J.C."/>
            <person name="Goldman G.H."/>
            <person name="Houbraken J."/>
            <person name="Oakley B."/>
            <person name="Pocsi I."/>
            <person name="Scazzocchio C."/>
            <person name="Seiboth B."/>
            <person name="vanKuyk P.A."/>
            <person name="Wortman J."/>
            <person name="Dyer P.S."/>
            <person name="Grigoriev I.V."/>
        </authorList>
    </citation>
    <scope>NUCLEOTIDE SEQUENCE [LARGE SCALE GENOMIC DNA]</scope>
    <source>
        <strain evidence="3">CBS 101740 / IMI 381727 / IBT 21946</strain>
    </source>
</reference>
<dbReference type="GeneID" id="93572091"/>
<gene>
    <name evidence="2" type="ORF">ASPBRDRAFT_167034</name>
</gene>
<dbReference type="OMA" id="KLQGAMI"/>
<dbReference type="AlphaFoldDB" id="A0A1L9V1L1"/>
<dbReference type="EMBL" id="KV878679">
    <property type="protein sequence ID" value="OJJ77817.1"/>
    <property type="molecule type" value="Genomic_DNA"/>
</dbReference>
<protein>
    <submittedName>
        <fullName evidence="2">Uncharacterized protein</fullName>
    </submittedName>
</protein>